<dbReference type="EMBL" id="RAWI01000023">
    <property type="protein sequence ID" value="RKI14912.1"/>
    <property type="molecule type" value="Genomic_DNA"/>
</dbReference>
<dbReference type="RefSeq" id="WP_120583073.1">
    <property type="nucleotide sequence ID" value="NZ_RAWI01000023.1"/>
</dbReference>
<evidence type="ECO:0000313" key="5">
    <source>
        <dbReference type="Proteomes" id="UP000278907"/>
    </source>
</evidence>
<dbReference type="InterPro" id="IPR036271">
    <property type="entry name" value="Tet_transcr_reg_TetR-rel_C_sf"/>
</dbReference>
<evidence type="ECO:0000256" key="2">
    <source>
        <dbReference type="PROSITE-ProRule" id="PRU00335"/>
    </source>
</evidence>
<dbReference type="Gene3D" id="1.10.10.60">
    <property type="entry name" value="Homeodomain-like"/>
    <property type="match status" value="1"/>
</dbReference>
<gene>
    <name evidence="4" type="ORF">D7Y13_05175</name>
</gene>
<keyword evidence="1 2" id="KW-0238">DNA-binding</keyword>
<dbReference type="Proteomes" id="UP000278907">
    <property type="component" value="Unassembled WGS sequence"/>
</dbReference>
<dbReference type="InterPro" id="IPR009057">
    <property type="entry name" value="Homeodomain-like_sf"/>
</dbReference>
<evidence type="ECO:0000313" key="4">
    <source>
        <dbReference type="EMBL" id="RKI14912.1"/>
    </source>
</evidence>
<dbReference type="Pfam" id="PF00440">
    <property type="entry name" value="TetR_N"/>
    <property type="match status" value="1"/>
</dbReference>
<dbReference type="Pfam" id="PF17932">
    <property type="entry name" value="TetR_C_24"/>
    <property type="match status" value="1"/>
</dbReference>
<protein>
    <submittedName>
        <fullName evidence="4">TetR/AcrR family transcriptional regulator</fullName>
    </submittedName>
</protein>
<dbReference type="InterPro" id="IPR001647">
    <property type="entry name" value="HTH_TetR"/>
</dbReference>
<dbReference type="PANTHER" id="PTHR30055:SF226">
    <property type="entry name" value="HTH-TYPE TRANSCRIPTIONAL REGULATOR PKSA"/>
    <property type="match status" value="1"/>
</dbReference>
<dbReference type="Gene3D" id="1.10.357.10">
    <property type="entry name" value="Tetracycline Repressor, domain 2"/>
    <property type="match status" value="1"/>
</dbReference>
<name>A0ABX9QRJ0_9BACT</name>
<organism evidence="4 5">
    <name type="scientific">Corallococcus praedator</name>
    <dbReference type="NCBI Taxonomy" id="2316724"/>
    <lineage>
        <taxon>Bacteria</taxon>
        <taxon>Pseudomonadati</taxon>
        <taxon>Myxococcota</taxon>
        <taxon>Myxococcia</taxon>
        <taxon>Myxococcales</taxon>
        <taxon>Cystobacterineae</taxon>
        <taxon>Myxococcaceae</taxon>
        <taxon>Corallococcus</taxon>
    </lineage>
</organism>
<evidence type="ECO:0000259" key="3">
    <source>
        <dbReference type="PROSITE" id="PS50977"/>
    </source>
</evidence>
<dbReference type="InterPro" id="IPR041490">
    <property type="entry name" value="KstR2_TetR_C"/>
</dbReference>
<reference evidence="4 5" key="1">
    <citation type="submission" date="2018-09" db="EMBL/GenBank/DDBJ databases">
        <authorList>
            <person name="Livingstone P.G."/>
            <person name="Whitworth D.E."/>
        </authorList>
    </citation>
    <scope>NUCLEOTIDE SEQUENCE [LARGE SCALE GENOMIC DNA]</scope>
    <source>
        <strain evidence="4 5">CA031B</strain>
    </source>
</reference>
<keyword evidence="5" id="KW-1185">Reference proteome</keyword>
<feature type="domain" description="HTH tetR-type" evidence="3">
    <location>
        <begin position="20"/>
        <end position="80"/>
    </location>
</feature>
<dbReference type="SUPFAM" id="SSF48498">
    <property type="entry name" value="Tetracyclin repressor-like, C-terminal domain"/>
    <property type="match status" value="1"/>
</dbReference>
<dbReference type="SUPFAM" id="SSF46689">
    <property type="entry name" value="Homeodomain-like"/>
    <property type="match status" value="1"/>
</dbReference>
<comment type="caution">
    <text evidence="4">The sequence shown here is derived from an EMBL/GenBank/DDBJ whole genome shotgun (WGS) entry which is preliminary data.</text>
</comment>
<proteinExistence type="predicted"/>
<evidence type="ECO:0000256" key="1">
    <source>
        <dbReference type="ARBA" id="ARBA00023125"/>
    </source>
</evidence>
<dbReference type="PRINTS" id="PR00455">
    <property type="entry name" value="HTHTETR"/>
</dbReference>
<dbReference type="PANTHER" id="PTHR30055">
    <property type="entry name" value="HTH-TYPE TRANSCRIPTIONAL REGULATOR RUTR"/>
    <property type="match status" value="1"/>
</dbReference>
<sequence length="208" mass="22949">MNRDSKSEAPVKKLRSRLKEATADAILAAAAAVFAREGLHAAKMESIAEQAGVSVGTLYNHFTDRAALLEALRAKRREALLERLDVALAQVEGQSAREQLRAFVVAVFAHVSEHDAFVRVMMQLPEDAARTQNKSRVLAELNRRMEPVFARGIQAGEFRAEGRAFYPALLMGMVRGALDRVREGDRANPPASAWAEEVLRVFLKGIEV</sequence>
<feature type="DNA-binding region" description="H-T-H motif" evidence="2">
    <location>
        <begin position="43"/>
        <end position="62"/>
    </location>
</feature>
<dbReference type="InterPro" id="IPR050109">
    <property type="entry name" value="HTH-type_TetR-like_transc_reg"/>
</dbReference>
<accession>A0ABX9QRJ0</accession>
<dbReference type="PROSITE" id="PS50977">
    <property type="entry name" value="HTH_TETR_2"/>
    <property type="match status" value="1"/>
</dbReference>